<feature type="transmembrane region" description="Helical" evidence="1">
    <location>
        <begin position="26"/>
        <end position="43"/>
    </location>
</feature>
<evidence type="ECO:0000313" key="2">
    <source>
        <dbReference type="EMBL" id="EWT02336.1"/>
    </source>
</evidence>
<sequence>MSFQDAVRSALTQYVTFSGRARRSEYWFFALFNFLVLMVANFIDRAIGLNSALYGVVALALLLPGLAVGVRRLHDTNRSGWFLLLGLIPLVGAIVLIVFCVQDSQAGMNQYGPSPKLVSDDAVGGIDAAPAV</sequence>
<dbReference type="Pfam" id="PF05656">
    <property type="entry name" value="DUF805"/>
    <property type="match status" value="1"/>
</dbReference>
<reference evidence="2 3" key="1">
    <citation type="submission" date="2013-08" db="EMBL/GenBank/DDBJ databases">
        <title>Intrasporangium oryzae NRRL B-24470.</title>
        <authorList>
            <person name="Liu H."/>
            <person name="Wang G."/>
        </authorList>
    </citation>
    <scope>NUCLEOTIDE SEQUENCE [LARGE SCALE GENOMIC DNA]</scope>
    <source>
        <strain evidence="2 3">NRRL B-24470</strain>
    </source>
</reference>
<dbReference type="GO" id="GO:0005886">
    <property type="term" value="C:plasma membrane"/>
    <property type="evidence" value="ECO:0007669"/>
    <property type="project" value="TreeGrafter"/>
</dbReference>
<keyword evidence="1" id="KW-0812">Transmembrane</keyword>
<name>W9G808_9MICO</name>
<feature type="transmembrane region" description="Helical" evidence="1">
    <location>
        <begin position="49"/>
        <end position="69"/>
    </location>
</feature>
<comment type="caution">
    <text evidence="2">The sequence shown here is derived from an EMBL/GenBank/DDBJ whole genome shotgun (WGS) entry which is preliminary data.</text>
</comment>
<dbReference type="AlphaFoldDB" id="W9G808"/>
<dbReference type="Proteomes" id="UP000019489">
    <property type="component" value="Unassembled WGS sequence"/>
</dbReference>
<dbReference type="EMBL" id="AWSA01000011">
    <property type="protein sequence ID" value="EWT02336.1"/>
    <property type="molecule type" value="Genomic_DNA"/>
</dbReference>
<dbReference type="eggNOG" id="COG3152">
    <property type="taxonomic scope" value="Bacteria"/>
</dbReference>
<dbReference type="PANTHER" id="PTHR34980">
    <property type="entry name" value="INNER MEMBRANE PROTEIN-RELATED-RELATED"/>
    <property type="match status" value="1"/>
</dbReference>
<keyword evidence="1" id="KW-1133">Transmembrane helix</keyword>
<keyword evidence="1" id="KW-0472">Membrane</keyword>
<organism evidence="2 3">
    <name type="scientific">Intrasporangium oryzae NRRL B-24470</name>
    <dbReference type="NCBI Taxonomy" id="1386089"/>
    <lineage>
        <taxon>Bacteria</taxon>
        <taxon>Bacillati</taxon>
        <taxon>Actinomycetota</taxon>
        <taxon>Actinomycetes</taxon>
        <taxon>Micrococcales</taxon>
        <taxon>Intrasporangiaceae</taxon>
        <taxon>Intrasporangium</taxon>
    </lineage>
</organism>
<gene>
    <name evidence="2" type="ORF">N865_06040</name>
</gene>
<accession>W9G808</accession>
<keyword evidence="3" id="KW-1185">Reference proteome</keyword>
<dbReference type="OrthoDB" id="9812349at2"/>
<dbReference type="RefSeq" id="WP_034803281.1">
    <property type="nucleotide sequence ID" value="NZ_AWSA01000011.1"/>
</dbReference>
<feature type="transmembrane region" description="Helical" evidence="1">
    <location>
        <begin position="81"/>
        <end position="99"/>
    </location>
</feature>
<protein>
    <submittedName>
        <fullName evidence="2">Membrane protein</fullName>
    </submittedName>
</protein>
<dbReference type="PANTHER" id="PTHR34980:SF2">
    <property type="entry name" value="INNER MEMBRANE PROTEIN YHAH-RELATED"/>
    <property type="match status" value="1"/>
</dbReference>
<evidence type="ECO:0000256" key="1">
    <source>
        <dbReference type="SAM" id="Phobius"/>
    </source>
</evidence>
<evidence type="ECO:0000313" key="3">
    <source>
        <dbReference type="Proteomes" id="UP000019489"/>
    </source>
</evidence>
<dbReference type="STRING" id="1386089.N865_06040"/>
<dbReference type="InterPro" id="IPR008523">
    <property type="entry name" value="DUF805"/>
</dbReference>
<proteinExistence type="predicted"/>